<feature type="transmembrane region" description="Helical" evidence="5">
    <location>
        <begin position="336"/>
        <end position="356"/>
    </location>
</feature>
<dbReference type="InterPro" id="IPR002645">
    <property type="entry name" value="STAS_dom"/>
</dbReference>
<dbReference type="GO" id="GO:0016020">
    <property type="term" value="C:membrane"/>
    <property type="evidence" value="ECO:0007669"/>
    <property type="project" value="UniProtKB-SubCell"/>
</dbReference>
<feature type="transmembrane region" description="Helical" evidence="5">
    <location>
        <begin position="143"/>
        <end position="161"/>
    </location>
</feature>
<dbReference type="NCBIfam" id="TIGR00815">
    <property type="entry name" value="sulP"/>
    <property type="match status" value="1"/>
</dbReference>
<dbReference type="Proteomes" id="UP000255355">
    <property type="component" value="Unassembled WGS sequence"/>
</dbReference>
<evidence type="ECO:0000256" key="3">
    <source>
        <dbReference type="ARBA" id="ARBA00022989"/>
    </source>
</evidence>
<keyword evidence="3 5" id="KW-1133">Transmembrane helix</keyword>
<feature type="transmembrane region" description="Helical" evidence="5">
    <location>
        <begin position="35"/>
        <end position="55"/>
    </location>
</feature>
<dbReference type="RefSeq" id="WP_068017304.1">
    <property type="nucleotide sequence ID" value="NZ_QQAZ01000001.1"/>
</dbReference>
<dbReference type="InterPro" id="IPR011547">
    <property type="entry name" value="SLC26A/SulP_dom"/>
</dbReference>
<dbReference type="OrthoDB" id="9769739at2"/>
<feature type="transmembrane region" description="Helical" evidence="5">
    <location>
        <begin position="362"/>
        <end position="380"/>
    </location>
</feature>
<proteinExistence type="predicted"/>
<evidence type="ECO:0000256" key="2">
    <source>
        <dbReference type="ARBA" id="ARBA00022692"/>
    </source>
</evidence>
<feature type="transmembrane region" description="Helical" evidence="5">
    <location>
        <begin position="263"/>
        <end position="282"/>
    </location>
</feature>
<feature type="transmembrane region" description="Helical" evidence="5">
    <location>
        <begin position="110"/>
        <end position="131"/>
    </location>
</feature>
<name>A0A370HDH0_9NOCA</name>
<comment type="subcellular location">
    <subcellularLocation>
        <location evidence="1">Membrane</location>
        <topology evidence="1">Multi-pass membrane protein</topology>
    </subcellularLocation>
</comment>
<evidence type="ECO:0000313" key="8">
    <source>
        <dbReference type="Proteomes" id="UP000255355"/>
    </source>
</evidence>
<dbReference type="PROSITE" id="PS50801">
    <property type="entry name" value="STAS"/>
    <property type="match status" value="1"/>
</dbReference>
<evidence type="ECO:0000256" key="1">
    <source>
        <dbReference type="ARBA" id="ARBA00004141"/>
    </source>
</evidence>
<dbReference type="PANTHER" id="PTHR11814">
    <property type="entry name" value="SULFATE TRANSPORTER"/>
    <property type="match status" value="1"/>
</dbReference>
<evidence type="ECO:0000256" key="4">
    <source>
        <dbReference type="ARBA" id="ARBA00023136"/>
    </source>
</evidence>
<dbReference type="Pfam" id="PF01740">
    <property type="entry name" value="STAS"/>
    <property type="match status" value="1"/>
</dbReference>
<dbReference type="InterPro" id="IPR036513">
    <property type="entry name" value="STAS_dom_sf"/>
</dbReference>
<comment type="caution">
    <text evidence="7">The sequence shown here is derived from an EMBL/GenBank/DDBJ whole genome shotgun (WGS) entry which is preliminary data.</text>
</comment>
<feature type="domain" description="STAS" evidence="6">
    <location>
        <begin position="448"/>
        <end position="566"/>
    </location>
</feature>
<sequence length="584" mass="60756">MRNGTGDESAPARVRWLPGLAQFRGYRRAWLRPDVVAGVTVAAYLVPQVMAYATVAGLPPVVGLWACLGPLVVYVLLGTSRQLSVGPESTTALLTAVTLAPLAMGDPRRYAALAAVLALLVGAICLVAAVARLGLLADLLSKPVLVGYLAGTAGIMIAGQLERVTGVPVTGETIPAQVRSFAQNIAEVHWPTVTVAAAVLVCLLALAVWIPRAPGPLLAVLGASLVVALFSLQHYGIRVVGSIPAGLPEPGVDGVAMSDLTQLVLPAVGIAVVAFSDNALTARAFAARHRRHVDANTELAALGATNVAAGVLHGFPVSCSGSRTTIADIAGARTQLYSVVTVVAVLAVLLGARGVLAVFPAAALGALVVYAACQLVDVAEFRRIARFRRSELVLAVGTTAAVLGLGVLYGVLVAVALSILDLLRRVARAHDAVQGFVPGLAGMHDIDDYPNATLVAGLVVYRYDAPLCFANAEDFRRRALDAVELSARERGPVRWFVLNAEANVEVDLTALDAVEQLRAELTARGITFALARVKQDLRDALDAAGLVDRISPELLFPTLPTALAAYRRESGDSGAGPDDSKLGT</sequence>
<dbReference type="SUPFAM" id="SSF52091">
    <property type="entry name" value="SpoIIaa-like"/>
    <property type="match status" value="1"/>
</dbReference>
<evidence type="ECO:0000259" key="6">
    <source>
        <dbReference type="PROSITE" id="PS50801"/>
    </source>
</evidence>
<evidence type="ECO:0000313" key="7">
    <source>
        <dbReference type="EMBL" id="RDI55284.1"/>
    </source>
</evidence>
<keyword evidence="8" id="KW-1185">Reference proteome</keyword>
<dbReference type="CDD" id="cd07042">
    <property type="entry name" value="STAS_SulP_like_sulfate_transporter"/>
    <property type="match status" value="1"/>
</dbReference>
<dbReference type="STRING" id="1210089.GCA_001613165_02132"/>
<evidence type="ECO:0000256" key="5">
    <source>
        <dbReference type="SAM" id="Phobius"/>
    </source>
</evidence>
<keyword evidence="4 5" id="KW-0472">Membrane</keyword>
<dbReference type="InterPro" id="IPR001902">
    <property type="entry name" value="SLC26A/SulP_fam"/>
</dbReference>
<keyword evidence="2 5" id="KW-0812">Transmembrane</keyword>
<feature type="transmembrane region" description="Helical" evidence="5">
    <location>
        <begin position="61"/>
        <end position="78"/>
    </location>
</feature>
<gene>
    <name evidence="7" type="ORF">DFR68_101117</name>
</gene>
<dbReference type="GO" id="GO:0055085">
    <property type="term" value="P:transmembrane transport"/>
    <property type="evidence" value="ECO:0007669"/>
    <property type="project" value="InterPro"/>
</dbReference>
<dbReference type="Pfam" id="PF00916">
    <property type="entry name" value="Sulfate_transp"/>
    <property type="match status" value="1"/>
</dbReference>
<reference evidence="7 8" key="1">
    <citation type="submission" date="2018-07" db="EMBL/GenBank/DDBJ databases">
        <title>Genomic Encyclopedia of Type Strains, Phase IV (KMG-IV): sequencing the most valuable type-strain genomes for metagenomic binning, comparative biology and taxonomic classification.</title>
        <authorList>
            <person name="Goeker M."/>
        </authorList>
    </citation>
    <scope>NUCLEOTIDE SEQUENCE [LARGE SCALE GENOMIC DNA]</scope>
    <source>
        <strain evidence="7 8">DSM 44952</strain>
    </source>
</reference>
<protein>
    <submittedName>
        <fullName evidence="7">High affinity sulfate transporter 1</fullName>
    </submittedName>
</protein>
<feature type="transmembrane region" description="Helical" evidence="5">
    <location>
        <begin position="217"/>
        <end position="237"/>
    </location>
</feature>
<feature type="transmembrane region" description="Helical" evidence="5">
    <location>
        <begin position="392"/>
        <end position="420"/>
    </location>
</feature>
<dbReference type="Gene3D" id="3.30.750.24">
    <property type="entry name" value="STAS domain"/>
    <property type="match status" value="1"/>
</dbReference>
<accession>A0A370HDH0</accession>
<feature type="transmembrane region" description="Helical" evidence="5">
    <location>
        <begin position="188"/>
        <end position="210"/>
    </location>
</feature>
<organism evidence="7 8">
    <name type="scientific">Nocardia mexicana</name>
    <dbReference type="NCBI Taxonomy" id="279262"/>
    <lineage>
        <taxon>Bacteria</taxon>
        <taxon>Bacillati</taxon>
        <taxon>Actinomycetota</taxon>
        <taxon>Actinomycetes</taxon>
        <taxon>Mycobacteriales</taxon>
        <taxon>Nocardiaceae</taxon>
        <taxon>Nocardia</taxon>
    </lineage>
</organism>
<dbReference type="AlphaFoldDB" id="A0A370HDH0"/>
<dbReference type="EMBL" id="QQAZ01000001">
    <property type="protein sequence ID" value="RDI55284.1"/>
    <property type="molecule type" value="Genomic_DNA"/>
</dbReference>
<feature type="transmembrane region" description="Helical" evidence="5">
    <location>
        <begin position="85"/>
        <end position="104"/>
    </location>
</feature>